<dbReference type="RefSeq" id="WP_206581393.1">
    <property type="nucleotide sequence ID" value="NZ_JAFJZZ010000001.1"/>
</dbReference>
<organism evidence="2 3">
    <name type="scientific">Clostridium aminobutyricum</name>
    <dbReference type="NCBI Taxonomy" id="33953"/>
    <lineage>
        <taxon>Bacteria</taxon>
        <taxon>Bacillati</taxon>
        <taxon>Bacillota</taxon>
        <taxon>Clostridia</taxon>
        <taxon>Eubacteriales</taxon>
        <taxon>Clostridiaceae</taxon>
        <taxon>Clostridium</taxon>
    </lineage>
</organism>
<dbReference type="Proteomes" id="UP000664545">
    <property type="component" value="Unassembled WGS sequence"/>
</dbReference>
<evidence type="ECO:0000313" key="2">
    <source>
        <dbReference type="EMBL" id="MBN7772602.1"/>
    </source>
</evidence>
<protein>
    <submittedName>
        <fullName evidence="2">Class I SAM-dependent methyltransferase</fullName>
    </submittedName>
</protein>
<dbReference type="PANTHER" id="PTHR43591:SF24">
    <property type="entry name" value="2-METHOXY-6-POLYPRENYL-1,4-BENZOQUINOL METHYLASE, MITOCHONDRIAL"/>
    <property type="match status" value="1"/>
</dbReference>
<keyword evidence="2" id="KW-0489">Methyltransferase</keyword>
<dbReference type="EMBL" id="JAFJZZ010000001">
    <property type="protein sequence ID" value="MBN7772602.1"/>
    <property type="molecule type" value="Genomic_DNA"/>
</dbReference>
<accession>A0A939IGV5</accession>
<sequence length="206" mass="23266">MKKNSNRSFWDRFAGLYDAFIRKDKNAYIEIFRLIRARVTSNMHVLELATGTGLISIAIADKVNSIEATDFSPQMIAEAKKKKSPNNVNFSVQDACHLTYEDGSFDAVIISNALHIMPNPELALQNISRVLKKDGVLIAPTFTHASNDRRGKLKVKLMELVGFKAYNKWTTEQYCAFLVHNGFIIEQKRVLTASFPLTYVEATKGF</sequence>
<dbReference type="InterPro" id="IPR029063">
    <property type="entry name" value="SAM-dependent_MTases_sf"/>
</dbReference>
<dbReference type="GO" id="GO:0008757">
    <property type="term" value="F:S-adenosylmethionine-dependent methyltransferase activity"/>
    <property type="evidence" value="ECO:0007669"/>
    <property type="project" value="InterPro"/>
</dbReference>
<name>A0A939IGV5_CLOAM</name>
<comment type="caution">
    <text evidence="2">The sequence shown here is derived from an EMBL/GenBank/DDBJ whole genome shotgun (WGS) entry which is preliminary data.</text>
</comment>
<evidence type="ECO:0000259" key="1">
    <source>
        <dbReference type="Pfam" id="PF08241"/>
    </source>
</evidence>
<feature type="domain" description="Methyltransferase type 11" evidence="1">
    <location>
        <begin position="46"/>
        <end position="138"/>
    </location>
</feature>
<dbReference type="SUPFAM" id="SSF53335">
    <property type="entry name" value="S-adenosyl-L-methionine-dependent methyltransferases"/>
    <property type="match status" value="1"/>
</dbReference>
<dbReference type="AlphaFoldDB" id="A0A939IGV5"/>
<evidence type="ECO:0000313" key="3">
    <source>
        <dbReference type="Proteomes" id="UP000664545"/>
    </source>
</evidence>
<dbReference type="PANTHER" id="PTHR43591">
    <property type="entry name" value="METHYLTRANSFERASE"/>
    <property type="match status" value="1"/>
</dbReference>
<dbReference type="InterPro" id="IPR013216">
    <property type="entry name" value="Methyltransf_11"/>
</dbReference>
<dbReference type="Gene3D" id="3.40.50.150">
    <property type="entry name" value="Vaccinia Virus protein VP39"/>
    <property type="match status" value="1"/>
</dbReference>
<gene>
    <name evidence="2" type="ORF">JYB65_04440</name>
</gene>
<proteinExistence type="predicted"/>
<keyword evidence="2" id="KW-0808">Transferase</keyword>
<dbReference type="GO" id="GO:0032259">
    <property type="term" value="P:methylation"/>
    <property type="evidence" value="ECO:0007669"/>
    <property type="project" value="UniProtKB-KW"/>
</dbReference>
<dbReference type="CDD" id="cd02440">
    <property type="entry name" value="AdoMet_MTases"/>
    <property type="match status" value="1"/>
</dbReference>
<keyword evidence="3" id="KW-1185">Reference proteome</keyword>
<dbReference type="Pfam" id="PF08241">
    <property type="entry name" value="Methyltransf_11"/>
    <property type="match status" value="1"/>
</dbReference>
<reference evidence="2" key="1">
    <citation type="submission" date="2021-02" db="EMBL/GenBank/DDBJ databases">
        <title>Abyssanaerobacter marinus gen.nov., sp., nov, anaerobic bacterium isolated from the Onnuri vent field of Indian Ocean and suggestion of Mogibacteriaceae fam. nov., and proposal of reclassification of ambiguous this family's genus member.</title>
        <authorList>
            <person name="Kim Y.J."/>
            <person name="Yang J.-A."/>
        </authorList>
    </citation>
    <scope>NUCLEOTIDE SEQUENCE</scope>
    <source>
        <strain evidence="2">DSM 2634</strain>
    </source>
</reference>